<accession>W6MAZ9</accession>
<evidence type="ECO:0000313" key="3">
    <source>
        <dbReference type="EMBL" id="CDI03205.1"/>
    </source>
</evidence>
<feature type="transmembrane region" description="Helical" evidence="2">
    <location>
        <begin position="121"/>
        <end position="143"/>
    </location>
</feature>
<keyword evidence="2" id="KW-0472">Membrane</keyword>
<keyword evidence="2" id="KW-0812">Transmembrane</keyword>
<dbReference type="Proteomes" id="UP000035760">
    <property type="component" value="Unassembled WGS sequence"/>
</dbReference>
<feature type="transmembrane region" description="Helical" evidence="2">
    <location>
        <begin position="90"/>
        <end position="109"/>
    </location>
</feature>
<dbReference type="EMBL" id="CBTJ020000054">
    <property type="protein sequence ID" value="CDI03205.1"/>
    <property type="molecule type" value="Genomic_DNA"/>
</dbReference>
<evidence type="ECO:0000256" key="2">
    <source>
        <dbReference type="SAM" id="Phobius"/>
    </source>
</evidence>
<feature type="region of interest" description="Disordered" evidence="1">
    <location>
        <begin position="1"/>
        <end position="20"/>
    </location>
</feature>
<organism evidence="3 4">
    <name type="scientific">Candidatus Competibacter denitrificans Run_A_D11</name>
    <dbReference type="NCBI Taxonomy" id="1400863"/>
    <lineage>
        <taxon>Bacteria</taxon>
        <taxon>Pseudomonadati</taxon>
        <taxon>Pseudomonadota</taxon>
        <taxon>Gammaproteobacteria</taxon>
        <taxon>Candidatus Competibacteraceae</taxon>
        <taxon>Candidatus Competibacter</taxon>
    </lineage>
</organism>
<keyword evidence="2" id="KW-1133">Transmembrane helix</keyword>
<reference evidence="3" key="1">
    <citation type="submission" date="2013-07" db="EMBL/GenBank/DDBJ databases">
        <authorList>
            <person name="McIlroy S."/>
        </authorList>
    </citation>
    <scope>NUCLEOTIDE SEQUENCE [LARGE SCALE GENOMIC DNA]</scope>
    <source>
        <strain evidence="3">Run_A_D11</strain>
    </source>
</reference>
<protein>
    <submittedName>
        <fullName evidence="3">Uncharacterized protein</fullName>
    </submittedName>
</protein>
<reference evidence="3" key="2">
    <citation type="submission" date="2014-03" db="EMBL/GenBank/DDBJ databases">
        <title>Candidatus Competibacter-lineage genomes retrieved from metagenomes reveal functional metabolic diversity.</title>
        <authorList>
            <person name="McIlroy S.J."/>
            <person name="Albertsen M."/>
            <person name="Andresen E.K."/>
            <person name="Saunders A.M."/>
            <person name="Kristiansen R."/>
            <person name="Stokholm-Bjerregaard M."/>
            <person name="Nielsen K.L."/>
            <person name="Nielsen P.H."/>
        </authorList>
    </citation>
    <scope>NUCLEOTIDE SEQUENCE</scope>
    <source>
        <strain evidence="3">Run_A_D11</strain>
    </source>
</reference>
<dbReference type="AlphaFoldDB" id="W6MAZ9"/>
<feature type="compositionally biased region" description="Polar residues" evidence="1">
    <location>
        <begin position="11"/>
        <end position="20"/>
    </location>
</feature>
<dbReference type="RefSeq" id="WP_139031695.1">
    <property type="nucleotide sequence ID" value="NZ_CBTJ020000054.1"/>
</dbReference>
<name>W6MAZ9_9GAMM</name>
<feature type="transmembrane region" description="Helical" evidence="2">
    <location>
        <begin position="51"/>
        <end position="70"/>
    </location>
</feature>
<comment type="caution">
    <text evidence="3">The sequence shown here is derived from an EMBL/GenBank/DDBJ whole genome shotgun (WGS) entry which is preliminary data.</text>
</comment>
<gene>
    <name evidence="3" type="ORF">BN873_460009</name>
</gene>
<evidence type="ECO:0000313" key="4">
    <source>
        <dbReference type="Proteomes" id="UP000035760"/>
    </source>
</evidence>
<sequence length="218" mass="24358">MQSRLMAGPGTNLNAISPTVSGNPPSLHPAEIDDMTQHPTMPRYRYPRLRWFGRILGLLYLLVTALFGPIKSLARWLAGQKTVQRYQRGVANLPPSAALALSLLSLVGLEVSKVAVLLSYRYFGLAAAVVVTLCAKASLGYFAHLTWQAARPRVIAAYPWVARVDAWVMARLAQLRDFRDRWVVYLRKQPWYSASRTMITLLRKQAVGLIERINAGKA</sequence>
<keyword evidence="4" id="KW-1185">Reference proteome</keyword>
<evidence type="ECO:0000256" key="1">
    <source>
        <dbReference type="SAM" id="MobiDB-lite"/>
    </source>
</evidence>
<proteinExistence type="predicted"/>